<protein>
    <submittedName>
        <fullName evidence="1">Uncharacterized protein</fullName>
    </submittedName>
</protein>
<reference evidence="1 2" key="1">
    <citation type="journal article" date="2015" name="Genome Announc.">
        <title>Expanding the biotechnology potential of lactobacilli through comparative genomics of 213 strains and associated genera.</title>
        <authorList>
            <person name="Sun Z."/>
            <person name="Harris H.M."/>
            <person name="McCann A."/>
            <person name="Guo C."/>
            <person name="Argimon S."/>
            <person name="Zhang W."/>
            <person name="Yang X."/>
            <person name="Jeffery I.B."/>
            <person name="Cooney J.C."/>
            <person name="Kagawa T.F."/>
            <person name="Liu W."/>
            <person name="Song Y."/>
            <person name="Salvetti E."/>
            <person name="Wrobel A."/>
            <person name="Rasinkangas P."/>
            <person name="Parkhill J."/>
            <person name="Rea M.C."/>
            <person name="O'Sullivan O."/>
            <person name="Ritari J."/>
            <person name="Douillard F.P."/>
            <person name="Paul Ross R."/>
            <person name="Yang R."/>
            <person name="Briner A.E."/>
            <person name="Felis G.E."/>
            <person name="de Vos W.M."/>
            <person name="Barrangou R."/>
            <person name="Klaenhammer T.R."/>
            <person name="Caufield P.W."/>
            <person name="Cui Y."/>
            <person name="Zhang H."/>
            <person name="O'Toole P.W."/>
        </authorList>
    </citation>
    <scope>NUCLEOTIDE SEQUENCE [LARGE SCALE GENOMIC DNA]</scope>
    <source>
        <strain evidence="1 2">DSM 16991</strain>
    </source>
</reference>
<dbReference type="EMBL" id="AZFW01000039">
    <property type="protein sequence ID" value="KRM27979.1"/>
    <property type="molecule type" value="Genomic_DNA"/>
</dbReference>
<dbReference type="AlphaFoldDB" id="A0A0R1XIT0"/>
<evidence type="ECO:0000313" key="2">
    <source>
        <dbReference type="Proteomes" id="UP000050949"/>
    </source>
</evidence>
<dbReference type="GeneID" id="78510971"/>
<dbReference type="Proteomes" id="UP000050949">
    <property type="component" value="Unassembled WGS sequence"/>
</dbReference>
<evidence type="ECO:0000313" key="1">
    <source>
        <dbReference type="EMBL" id="KRM27979.1"/>
    </source>
</evidence>
<accession>A0A0R1XIT0</accession>
<name>A0A0R1XIT0_9LACO</name>
<proteinExistence type="predicted"/>
<sequence>MQKAKNILFVNEKGPNTKAYLISSPNQDQCQAIVQAASAEEAVKLATGEVWTYDHLSKNVQRAEYLDDYDMYTDPDTLMPLLLAHGWAFNVNDPKHLIDKRDLDNVKQYGFGKYTQMVKNDEVDRPWIK</sequence>
<dbReference type="RefSeq" id="WP_027827906.1">
    <property type="nucleotide sequence ID" value="NZ_AUEH01000009.1"/>
</dbReference>
<gene>
    <name evidence="1" type="ORF">FC91_GL002272</name>
</gene>
<dbReference type="eggNOG" id="ENOG5030B44">
    <property type="taxonomic scope" value="Bacteria"/>
</dbReference>
<dbReference type="PATRIC" id="fig|1122147.4.peg.2350"/>
<organism evidence="1 2">
    <name type="scientific">Schleiferilactobacillus harbinensis DSM 16991</name>
    <dbReference type="NCBI Taxonomy" id="1122147"/>
    <lineage>
        <taxon>Bacteria</taxon>
        <taxon>Bacillati</taxon>
        <taxon>Bacillota</taxon>
        <taxon>Bacilli</taxon>
        <taxon>Lactobacillales</taxon>
        <taxon>Lactobacillaceae</taxon>
        <taxon>Schleiferilactobacillus</taxon>
    </lineage>
</organism>
<dbReference type="OrthoDB" id="9868283at2"/>
<comment type="caution">
    <text evidence="1">The sequence shown here is derived from an EMBL/GenBank/DDBJ whole genome shotgun (WGS) entry which is preliminary data.</text>
</comment>